<dbReference type="InterPro" id="IPR050271">
    <property type="entry name" value="UDP-glycosyltransferase"/>
</dbReference>
<dbReference type="FunFam" id="3.40.50.2000:FF:000021">
    <property type="entry name" value="UDP-glucuronosyltransferase"/>
    <property type="match status" value="1"/>
</dbReference>
<evidence type="ECO:0000313" key="5">
    <source>
        <dbReference type="Proteomes" id="UP000749559"/>
    </source>
</evidence>
<dbReference type="AlphaFoldDB" id="A0A8J1UMZ3"/>
<dbReference type="EMBL" id="CAIIXF020000008">
    <property type="protein sequence ID" value="CAH1793292.1"/>
    <property type="molecule type" value="Genomic_DNA"/>
</dbReference>
<accession>A0A8J1UMZ3</accession>
<reference evidence="4" key="1">
    <citation type="submission" date="2022-03" db="EMBL/GenBank/DDBJ databases">
        <authorList>
            <person name="Martin C."/>
        </authorList>
    </citation>
    <scope>NUCLEOTIDE SEQUENCE</scope>
</reference>
<dbReference type="Proteomes" id="UP000749559">
    <property type="component" value="Unassembled WGS sequence"/>
</dbReference>
<comment type="caution">
    <text evidence="4">The sequence shown here is derived from an EMBL/GenBank/DDBJ whole genome shotgun (WGS) entry which is preliminary data.</text>
</comment>
<comment type="similarity">
    <text evidence="1">Belongs to the UDP-glycosyltransferase family.</text>
</comment>
<dbReference type="InterPro" id="IPR002213">
    <property type="entry name" value="UDP_glucos_trans"/>
</dbReference>
<dbReference type="PANTHER" id="PTHR48043">
    <property type="entry name" value="EG:EG0003.4 PROTEIN-RELATED"/>
    <property type="match status" value="1"/>
</dbReference>
<evidence type="ECO:0000313" key="4">
    <source>
        <dbReference type="EMBL" id="CAH1793292.1"/>
    </source>
</evidence>
<dbReference type="PROSITE" id="PS51257">
    <property type="entry name" value="PROKAR_LIPOPROTEIN"/>
    <property type="match status" value="1"/>
</dbReference>
<dbReference type="CDD" id="cd03784">
    <property type="entry name" value="GT1_Gtf-like"/>
    <property type="match status" value="1"/>
</dbReference>
<evidence type="ECO:0000256" key="1">
    <source>
        <dbReference type="ARBA" id="ARBA00009995"/>
    </source>
</evidence>
<dbReference type="PANTHER" id="PTHR48043:SF145">
    <property type="entry name" value="FI06409P-RELATED"/>
    <property type="match status" value="1"/>
</dbReference>
<name>A0A8J1UMZ3_OWEFU</name>
<organism evidence="4 5">
    <name type="scientific">Owenia fusiformis</name>
    <name type="common">Polychaete worm</name>
    <dbReference type="NCBI Taxonomy" id="6347"/>
    <lineage>
        <taxon>Eukaryota</taxon>
        <taxon>Metazoa</taxon>
        <taxon>Spiralia</taxon>
        <taxon>Lophotrochozoa</taxon>
        <taxon>Annelida</taxon>
        <taxon>Polychaeta</taxon>
        <taxon>Sedentaria</taxon>
        <taxon>Canalipalpata</taxon>
        <taxon>Sabellida</taxon>
        <taxon>Oweniida</taxon>
        <taxon>Oweniidae</taxon>
        <taxon>Owenia</taxon>
    </lineage>
</organism>
<sequence>MKVFLMFLLMLSISCSDGARILLTPLDAGYNSRVTNLLTLGRILQGVGHNISVLCSDQMQHQPLLKTVEGDRFTEEFNVITYQTKPETRSTANKEWLLSYIGLTMTECMATFSPLFPEIMELALQDEELWSILETSDFELIVTDDHTLIARILGDHFNIPVISYINWGPMTPLSNNIFPLNPAYVPASTYYSDTMTFAQRLMNVKEYLHLRWVAYNMMSIGKNICLKYKHVNSKSCENIENFSETVSLVFVNRNNMLHYPQPFMPHVVSIDGFTLKQPSKLDTFYNDIFKKAGHNGVIIASFGSLFRNLPMQMAEMFAEAFSAMPQQVIWSYEGLAPKSLGVNTIVRPWIPQNDLLGHPDVKLFIHHCGLLSTYQAVQHAVLTINIPFFLDQGYNSEKITNRIQSGRSVDILGLTSETLIQEMQEVIRNSTYKEKAKAAAEIFNDRPIEAEATVKYWVNYILRHKGAPHLRSQGLHQLNWFQYLLLDIIGFIVLMVVLGVLGVALMIKCIHRTLFINNIFHVKQKQS</sequence>
<dbReference type="Pfam" id="PF00201">
    <property type="entry name" value="UDPGT"/>
    <property type="match status" value="1"/>
</dbReference>
<evidence type="ECO:0000256" key="3">
    <source>
        <dbReference type="ARBA" id="ARBA00022679"/>
    </source>
</evidence>
<keyword evidence="5" id="KW-1185">Reference proteome</keyword>
<dbReference type="SUPFAM" id="SSF53756">
    <property type="entry name" value="UDP-Glycosyltransferase/glycogen phosphorylase"/>
    <property type="match status" value="1"/>
</dbReference>
<proteinExistence type="inferred from homology"/>
<protein>
    <submittedName>
        <fullName evidence="4">Uncharacterized protein</fullName>
    </submittedName>
</protein>
<dbReference type="Gene3D" id="3.40.50.2000">
    <property type="entry name" value="Glycogen Phosphorylase B"/>
    <property type="match status" value="2"/>
</dbReference>
<gene>
    <name evidence="4" type="ORF">OFUS_LOCUS18158</name>
</gene>
<dbReference type="OrthoDB" id="5835829at2759"/>
<evidence type="ECO:0000256" key="2">
    <source>
        <dbReference type="ARBA" id="ARBA00022676"/>
    </source>
</evidence>
<dbReference type="GO" id="GO:0008194">
    <property type="term" value="F:UDP-glycosyltransferase activity"/>
    <property type="evidence" value="ECO:0007669"/>
    <property type="project" value="InterPro"/>
</dbReference>
<keyword evidence="2" id="KW-0328">Glycosyltransferase</keyword>
<keyword evidence="3" id="KW-0808">Transferase</keyword>